<dbReference type="STRING" id="1798664.A3C93_06585"/>
<gene>
    <name evidence="1" type="ORF">A3C93_06585</name>
</gene>
<name>A0A1G2DC42_9BACT</name>
<comment type="caution">
    <text evidence="1">The sequence shown here is derived from an EMBL/GenBank/DDBJ whole genome shotgun (WGS) entry which is preliminary data.</text>
</comment>
<accession>A0A1G2DC42</accession>
<reference evidence="1 2" key="1">
    <citation type="journal article" date="2016" name="Nat. Commun.">
        <title>Thousands of microbial genomes shed light on interconnected biogeochemical processes in an aquifer system.</title>
        <authorList>
            <person name="Anantharaman K."/>
            <person name="Brown C.T."/>
            <person name="Hug L.A."/>
            <person name="Sharon I."/>
            <person name="Castelle C.J."/>
            <person name="Probst A.J."/>
            <person name="Thomas B.C."/>
            <person name="Singh A."/>
            <person name="Wilkins M.J."/>
            <person name="Karaoz U."/>
            <person name="Brodie E.L."/>
            <person name="Williams K.H."/>
            <person name="Hubbard S.S."/>
            <person name="Banfield J.F."/>
        </authorList>
    </citation>
    <scope>NUCLEOTIDE SEQUENCE [LARGE SCALE GENOMIC DNA]</scope>
</reference>
<sequence>MGNIVQLHPETRMKDHLVTEFIDQMRRDKDLNYLEIGAARERIEKTLNRLFFFLIRRRPEVEKVGYQLKTMTHLLECEWVHLPIPSAKEIAEKAIPMLLGSTAHRKREGGEAAEALPQNVVAFFPRERRATPSHRT</sequence>
<evidence type="ECO:0000313" key="1">
    <source>
        <dbReference type="EMBL" id="OGZ11166.1"/>
    </source>
</evidence>
<dbReference type="Proteomes" id="UP000178636">
    <property type="component" value="Unassembled WGS sequence"/>
</dbReference>
<proteinExistence type="predicted"/>
<organism evidence="1 2">
    <name type="scientific">Candidatus Lloydbacteria bacterium RIFCSPHIGHO2_02_FULL_54_17</name>
    <dbReference type="NCBI Taxonomy" id="1798664"/>
    <lineage>
        <taxon>Bacteria</taxon>
        <taxon>Candidatus Lloydiibacteriota</taxon>
    </lineage>
</organism>
<dbReference type="EMBL" id="MHLO01000037">
    <property type="protein sequence ID" value="OGZ11166.1"/>
    <property type="molecule type" value="Genomic_DNA"/>
</dbReference>
<dbReference type="AlphaFoldDB" id="A0A1G2DC42"/>
<protein>
    <submittedName>
        <fullName evidence="1">Uncharacterized protein</fullName>
    </submittedName>
</protein>
<evidence type="ECO:0000313" key="2">
    <source>
        <dbReference type="Proteomes" id="UP000178636"/>
    </source>
</evidence>